<dbReference type="AlphaFoldDB" id="A0A9W9MH43"/>
<feature type="repeat" description="TPR" evidence="1">
    <location>
        <begin position="855"/>
        <end position="888"/>
    </location>
</feature>
<dbReference type="InterPro" id="IPR002182">
    <property type="entry name" value="NB-ARC"/>
</dbReference>
<dbReference type="Pfam" id="PF01048">
    <property type="entry name" value="PNP_UDP_1"/>
    <property type="match status" value="1"/>
</dbReference>
<feature type="repeat" description="TPR" evidence="1">
    <location>
        <begin position="813"/>
        <end position="846"/>
    </location>
</feature>
<feature type="domain" description="Nucleoside phosphorylase" evidence="4">
    <location>
        <begin position="14"/>
        <end position="292"/>
    </location>
</feature>
<dbReference type="PRINTS" id="PR00381">
    <property type="entry name" value="KINESINLIGHT"/>
</dbReference>
<dbReference type="InterPro" id="IPR019734">
    <property type="entry name" value="TPR_rpt"/>
</dbReference>
<evidence type="ECO:0000259" key="4">
    <source>
        <dbReference type="Pfam" id="PF01048"/>
    </source>
</evidence>
<dbReference type="PANTHER" id="PTHR46082">
    <property type="entry name" value="ATP/GTP-BINDING PROTEIN-RELATED"/>
    <property type="match status" value="1"/>
</dbReference>
<dbReference type="PROSITE" id="PS50005">
    <property type="entry name" value="TPR"/>
    <property type="match status" value="7"/>
</dbReference>
<dbReference type="Pfam" id="PF13374">
    <property type="entry name" value="TPR_10"/>
    <property type="match status" value="1"/>
</dbReference>
<organism evidence="5 6">
    <name type="scientific">Penicillium cf. viridicatum</name>
    <dbReference type="NCBI Taxonomy" id="2972119"/>
    <lineage>
        <taxon>Eukaryota</taxon>
        <taxon>Fungi</taxon>
        <taxon>Dikarya</taxon>
        <taxon>Ascomycota</taxon>
        <taxon>Pezizomycotina</taxon>
        <taxon>Eurotiomycetes</taxon>
        <taxon>Eurotiomycetidae</taxon>
        <taxon>Eurotiales</taxon>
        <taxon>Aspergillaceae</taxon>
        <taxon>Penicillium</taxon>
    </lineage>
</organism>
<keyword evidence="6" id="KW-1185">Reference proteome</keyword>
<dbReference type="GO" id="GO:0003824">
    <property type="term" value="F:catalytic activity"/>
    <property type="evidence" value="ECO:0007669"/>
    <property type="project" value="InterPro"/>
</dbReference>
<dbReference type="Gene3D" id="1.25.40.10">
    <property type="entry name" value="Tetratricopeptide repeat domain"/>
    <property type="match status" value="3"/>
</dbReference>
<dbReference type="SUPFAM" id="SSF53167">
    <property type="entry name" value="Purine and uridine phosphorylases"/>
    <property type="match status" value="1"/>
</dbReference>
<dbReference type="Proteomes" id="UP001150942">
    <property type="component" value="Unassembled WGS sequence"/>
</dbReference>
<keyword evidence="1" id="KW-0802">TPR repeat</keyword>
<feature type="repeat" description="TPR" evidence="1">
    <location>
        <begin position="897"/>
        <end position="930"/>
    </location>
</feature>
<dbReference type="SMART" id="SM00028">
    <property type="entry name" value="TPR"/>
    <property type="match status" value="10"/>
</dbReference>
<evidence type="ECO:0000256" key="2">
    <source>
        <dbReference type="SAM" id="MobiDB-lite"/>
    </source>
</evidence>
<dbReference type="GO" id="GO:0043531">
    <property type="term" value="F:ADP binding"/>
    <property type="evidence" value="ECO:0007669"/>
    <property type="project" value="InterPro"/>
</dbReference>
<dbReference type="GO" id="GO:0009116">
    <property type="term" value="P:nucleoside metabolic process"/>
    <property type="evidence" value="ECO:0007669"/>
    <property type="project" value="InterPro"/>
</dbReference>
<evidence type="ECO:0000259" key="3">
    <source>
        <dbReference type="Pfam" id="PF00931"/>
    </source>
</evidence>
<accession>A0A9W9MH43</accession>
<feature type="region of interest" description="Disordered" evidence="2">
    <location>
        <begin position="1170"/>
        <end position="1190"/>
    </location>
</feature>
<feature type="repeat" description="TPR" evidence="1">
    <location>
        <begin position="1065"/>
        <end position="1098"/>
    </location>
</feature>
<gene>
    <name evidence="5" type="ORF">N7449_006013</name>
</gene>
<feature type="domain" description="NB-ARC" evidence="3">
    <location>
        <begin position="351"/>
        <end position="520"/>
    </location>
</feature>
<comment type="caution">
    <text evidence="5">The sequence shown here is derived from an EMBL/GenBank/DDBJ whole genome shotgun (WGS) entry which is preliminary data.</text>
</comment>
<dbReference type="Pfam" id="PF00931">
    <property type="entry name" value="NB-ARC"/>
    <property type="match status" value="1"/>
</dbReference>
<feature type="repeat" description="TPR" evidence="1">
    <location>
        <begin position="1023"/>
        <end position="1056"/>
    </location>
</feature>
<name>A0A9W9MH43_9EURO</name>
<evidence type="ECO:0000313" key="6">
    <source>
        <dbReference type="Proteomes" id="UP001150942"/>
    </source>
</evidence>
<reference evidence="5" key="1">
    <citation type="submission" date="2022-11" db="EMBL/GenBank/DDBJ databases">
        <authorList>
            <person name="Petersen C."/>
        </authorList>
    </citation>
    <scope>NUCLEOTIDE SEQUENCE</scope>
    <source>
        <strain evidence="5">IBT 20477</strain>
    </source>
</reference>
<evidence type="ECO:0008006" key="7">
    <source>
        <dbReference type="Google" id="ProtNLM"/>
    </source>
</evidence>
<reference evidence="5" key="2">
    <citation type="journal article" date="2023" name="IMA Fungus">
        <title>Comparative genomic study of the Penicillium genus elucidates a diverse pangenome and 15 lateral gene transfer events.</title>
        <authorList>
            <person name="Petersen C."/>
            <person name="Sorensen T."/>
            <person name="Nielsen M.R."/>
            <person name="Sondergaard T.E."/>
            <person name="Sorensen J.L."/>
            <person name="Fitzpatrick D.A."/>
            <person name="Frisvad J.C."/>
            <person name="Nielsen K.L."/>
        </authorList>
    </citation>
    <scope>NUCLEOTIDE SEQUENCE</scope>
    <source>
        <strain evidence="5">IBT 20477</strain>
    </source>
</reference>
<dbReference type="InterPro" id="IPR000845">
    <property type="entry name" value="Nucleoside_phosphorylase_d"/>
</dbReference>
<feature type="repeat" description="TPR" evidence="1">
    <location>
        <begin position="771"/>
        <end position="804"/>
    </location>
</feature>
<dbReference type="Gene3D" id="3.40.50.300">
    <property type="entry name" value="P-loop containing nucleotide triphosphate hydrolases"/>
    <property type="match status" value="1"/>
</dbReference>
<dbReference type="OrthoDB" id="1658288at2759"/>
<dbReference type="EMBL" id="JAPQKQ010000004">
    <property type="protein sequence ID" value="KAJ5201210.1"/>
    <property type="molecule type" value="Genomic_DNA"/>
</dbReference>
<sequence>MAATTNLSHDDYTVGWVCALPLEMAAAKLMLDTIHPSLPSLSTDQNNYILGNIGEHNIVLACLPGGAYGIVSAATVAIQLLSSFHSIRFGLMVGIGGGIPSSKADIRLGDIVVSQPADTSGGVIQYDLGKVLSDGQFQRTGMLNRPPKVLLTTLATLQAHHFTEDSRVLEFISEIQAKMPLRRAANFTRPTQEDGLYQSEYNHEGSDTCIDCDRSKLVPRLPRDYEEPVIHYGLIASANQVVKDGRRRDELARDLRVLCVEMEAAGLMNDFPCLVIRGICDYADSHKNKEWQGYAAAVAAAYAKELVLLVPIDQIKTTPTARDTLAYSVDRFKVPLDLTAVPVIANFVGRQDELDNLWQFLQPTDSPSRKVAILHGLGGMGKTQLAIRFARDHRDKFTAIFWLSGKDRDTLLQSLSSVLNRLPGQGWDSETTNDEEVEQRARHMLRWLALNGNSRWLIIFDNIDQYSPSHSAVVDGYDIEEFFPKADHGSILITSRLQRLAELGEPFPVHRLDPHNSVQLLLQSSGLSARNTTSKLDSNPDVLTLANRLDGLPLAIVIAGAFMRETGTSITEYLEFYQESWTELQLQSNPGRQYQQGNMLQTWMISYLEIQKRDPSAADLLLLLALFDSRDIWYELVKSGSHSLNVPDWLEKATSDGLSFKTRMRSLVGFSFLQSKQQEGSYTMHPVVQDWCHYIANESKDVNRIQLNELALISVGYSVPSANDNIELWGAFHGLGDLYCDQSKLKEAEKMYQRALAGQETALGPDHTSTLNIVNNLGLLYKDQGKLKEAEEMYQRALAGYDKALGPDYMSILNTVNNLGILYKDQGKLKEAEEMYQRALVGYEKALGPDHTSTLNTVNNLGLLYSDQGKLKEAEDMYQRALAGQEKALGPDHTSTLNTVNNLGNLYSDQERLKEAEEIYQRALAGYETALGPDHTSTLNTVNNLGLLYKDQGKLKEAEEMYQRALAGFETALGPDHTSTLDSVHCLGILYKDQGKLKEAEEMYQRALVGRDTALGPDHTSTLDSVHYLGILYKDQGKLKEAEEMYQRALIGRETALGPDHTSTLDSVHYLGILYKDQGKLKEAEEMYQRALAGFETALGPDHTSTLDSVHCLGLLYKDQGKLKEAGEMYQRALAGYEKALGPDHMSTLDTVNNLGLLYQNQDKLKQEEDMYQEELPDSQKVANSSANRARRAIEKIKRWRRQ</sequence>
<dbReference type="InterPro" id="IPR027417">
    <property type="entry name" value="P-loop_NTPase"/>
</dbReference>
<proteinExistence type="predicted"/>
<dbReference type="InterPro" id="IPR035994">
    <property type="entry name" value="Nucleoside_phosphorylase_sf"/>
</dbReference>
<evidence type="ECO:0000313" key="5">
    <source>
        <dbReference type="EMBL" id="KAJ5201210.1"/>
    </source>
</evidence>
<feature type="repeat" description="TPR" evidence="1">
    <location>
        <begin position="939"/>
        <end position="972"/>
    </location>
</feature>
<dbReference type="SUPFAM" id="SSF52540">
    <property type="entry name" value="P-loop containing nucleoside triphosphate hydrolases"/>
    <property type="match status" value="1"/>
</dbReference>
<dbReference type="Pfam" id="PF13424">
    <property type="entry name" value="TPR_12"/>
    <property type="match status" value="5"/>
</dbReference>
<dbReference type="PANTHER" id="PTHR46082:SF6">
    <property type="entry name" value="AAA+ ATPASE DOMAIN-CONTAINING PROTEIN-RELATED"/>
    <property type="match status" value="1"/>
</dbReference>
<evidence type="ECO:0000256" key="1">
    <source>
        <dbReference type="PROSITE-ProRule" id="PRU00339"/>
    </source>
</evidence>
<dbReference type="InterPro" id="IPR053137">
    <property type="entry name" value="NLR-like"/>
</dbReference>
<dbReference type="Gene3D" id="3.40.50.1580">
    <property type="entry name" value="Nucleoside phosphorylase domain"/>
    <property type="match status" value="1"/>
</dbReference>
<dbReference type="SUPFAM" id="SSF48452">
    <property type="entry name" value="TPR-like"/>
    <property type="match status" value="3"/>
</dbReference>
<dbReference type="InterPro" id="IPR011990">
    <property type="entry name" value="TPR-like_helical_dom_sf"/>
</dbReference>
<protein>
    <recommendedName>
        <fullName evidence="7">Nucleoside phosphorylase domain-containing protein</fullName>
    </recommendedName>
</protein>